<keyword evidence="3" id="KW-1185">Reference proteome</keyword>
<gene>
    <name evidence="2" type="primary">Vigan.06G194100</name>
    <name evidence="2" type="ORF">VIGAN_06194100</name>
</gene>
<dbReference type="AlphaFoldDB" id="A0A0S3SCR6"/>
<evidence type="ECO:0000313" key="2">
    <source>
        <dbReference type="EMBL" id="BAT90664.1"/>
    </source>
</evidence>
<accession>A0A0S3SCR6</accession>
<evidence type="ECO:0000313" key="3">
    <source>
        <dbReference type="Proteomes" id="UP000291084"/>
    </source>
</evidence>
<proteinExistence type="predicted"/>
<sequence>KAPKEGIRAKHYLNRPLTNHQRSQTFRCNSTPYINSNRVSFPQDFASKKMSGMESEVRVWEREEQNDAVRCCATTSRNNEAGYSL</sequence>
<dbReference type="Proteomes" id="UP000291084">
    <property type="component" value="Chromosome 6"/>
</dbReference>
<name>A0A0S3SCR6_PHAAN</name>
<organism evidence="2 3">
    <name type="scientific">Vigna angularis var. angularis</name>
    <dbReference type="NCBI Taxonomy" id="157739"/>
    <lineage>
        <taxon>Eukaryota</taxon>
        <taxon>Viridiplantae</taxon>
        <taxon>Streptophyta</taxon>
        <taxon>Embryophyta</taxon>
        <taxon>Tracheophyta</taxon>
        <taxon>Spermatophyta</taxon>
        <taxon>Magnoliopsida</taxon>
        <taxon>eudicotyledons</taxon>
        <taxon>Gunneridae</taxon>
        <taxon>Pentapetalae</taxon>
        <taxon>rosids</taxon>
        <taxon>fabids</taxon>
        <taxon>Fabales</taxon>
        <taxon>Fabaceae</taxon>
        <taxon>Papilionoideae</taxon>
        <taxon>50 kb inversion clade</taxon>
        <taxon>NPAAA clade</taxon>
        <taxon>indigoferoid/millettioid clade</taxon>
        <taxon>Phaseoleae</taxon>
        <taxon>Vigna</taxon>
    </lineage>
</organism>
<feature type="region of interest" description="Disordered" evidence="1">
    <location>
        <begin position="1"/>
        <end position="21"/>
    </location>
</feature>
<evidence type="ECO:0000256" key="1">
    <source>
        <dbReference type="SAM" id="MobiDB-lite"/>
    </source>
</evidence>
<reference evidence="2 3" key="1">
    <citation type="journal article" date="2015" name="Sci. Rep.">
        <title>The power of single molecule real-time sequencing technology in the de novo assembly of a eukaryotic genome.</title>
        <authorList>
            <person name="Sakai H."/>
            <person name="Naito K."/>
            <person name="Ogiso-Tanaka E."/>
            <person name="Takahashi Y."/>
            <person name="Iseki K."/>
            <person name="Muto C."/>
            <person name="Satou K."/>
            <person name="Teruya K."/>
            <person name="Shiroma A."/>
            <person name="Shimoji M."/>
            <person name="Hirano T."/>
            <person name="Itoh T."/>
            <person name="Kaga A."/>
            <person name="Tomooka N."/>
        </authorList>
    </citation>
    <scope>NUCLEOTIDE SEQUENCE [LARGE SCALE GENOMIC DNA]</scope>
    <source>
        <strain evidence="3">cv. Shumari</strain>
    </source>
</reference>
<dbReference type="EMBL" id="AP015039">
    <property type="protein sequence ID" value="BAT90664.1"/>
    <property type="molecule type" value="Genomic_DNA"/>
</dbReference>
<feature type="non-terminal residue" evidence="2">
    <location>
        <position position="1"/>
    </location>
</feature>
<protein>
    <submittedName>
        <fullName evidence="2">Uncharacterized protein</fullName>
    </submittedName>
</protein>